<protein>
    <submittedName>
        <fullName evidence="1">Uncharacterized protein</fullName>
    </submittedName>
</protein>
<sequence length="83" mass="8942">MFARNIHICRGALAFLPRLLPGQSDQLGALSPLSCTQEDQQGDGGHWSPLSNQKKAQALELYGHGTVFSPSSLQMNSVVVTYA</sequence>
<accession>A0A2P2N9E3</accession>
<dbReference type="AlphaFoldDB" id="A0A2P2N9E3"/>
<evidence type="ECO:0000313" key="1">
    <source>
        <dbReference type="EMBL" id="MBX39097.1"/>
    </source>
</evidence>
<dbReference type="EMBL" id="GGEC01058613">
    <property type="protein sequence ID" value="MBX39097.1"/>
    <property type="molecule type" value="Transcribed_RNA"/>
</dbReference>
<name>A0A2P2N9E3_RHIMU</name>
<organism evidence="1">
    <name type="scientific">Rhizophora mucronata</name>
    <name type="common">Asiatic mangrove</name>
    <dbReference type="NCBI Taxonomy" id="61149"/>
    <lineage>
        <taxon>Eukaryota</taxon>
        <taxon>Viridiplantae</taxon>
        <taxon>Streptophyta</taxon>
        <taxon>Embryophyta</taxon>
        <taxon>Tracheophyta</taxon>
        <taxon>Spermatophyta</taxon>
        <taxon>Magnoliopsida</taxon>
        <taxon>eudicotyledons</taxon>
        <taxon>Gunneridae</taxon>
        <taxon>Pentapetalae</taxon>
        <taxon>rosids</taxon>
        <taxon>fabids</taxon>
        <taxon>Malpighiales</taxon>
        <taxon>Rhizophoraceae</taxon>
        <taxon>Rhizophora</taxon>
    </lineage>
</organism>
<proteinExistence type="predicted"/>
<reference evidence="1" key="1">
    <citation type="submission" date="2018-02" db="EMBL/GenBank/DDBJ databases">
        <title>Rhizophora mucronata_Transcriptome.</title>
        <authorList>
            <person name="Meera S.P."/>
            <person name="Sreeshan A."/>
            <person name="Augustine A."/>
        </authorList>
    </citation>
    <scope>NUCLEOTIDE SEQUENCE</scope>
    <source>
        <tissue evidence="1">Leaf</tissue>
    </source>
</reference>